<evidence type="ECO:0000313" key="1">
    <source>
        <dbReference type="EMBL" id="SIS57488.1"/>
    </source>
</evidence>
<gene>
    <name evidence="1" type="ORF">SAMN05421580_102280</name>
</gene>
<dbReference type="AlphaFoldDB" id="A0A1N7K7F5"/>
<dbReference type="RefSeq" id="WP_076483858.1">
    <property type="nucleotide sequence ID" value="NZ_FTOG01000002.1"/>
</dbReference>
<evidence type="ECO:0000313" key="2">
    <source>
        <dbReference type="Proteomes" id="UP000186221"/>
    </source>
</evidence>
<reference evidence="2" key="1">
    <citation type="submission" date="2017-01" db="EMBL/GenBank/DDBJ databases">
        <authorList>
            <person name="Varghese N."/>
            <person name="Submissions S."/>
        </authorList>
    </citation>
    <scope>NUCLEOTIDE SEQUENCE [LARGE SCALE GENOMIC DNA]</scope>
    <source>
        <strain evidence="2">DSM 19945</strain>
    </source>
</reference>
<organism evidence="1 2">
    <name type="scientific">Rhodobacter aestuarii</name>
    <dbReference type="NCBI Taxonomy" id="453582"/>
    <lineage>
        <taxon>Bacteria</taxon>
        <taxon>Pseudomonadati</taxon>
        <taxon>Pseudomonadota</taxon>
        <taxon>Alphaproteobacteria</taxon>
        <taxon>Rhodobacterales</taxon>
        <taxon>Rhodobacter group</taxon>
        <taxon>Rhodobacter</taxon>
    </lineage>
</organism>
<name>A0A1N7K7F5_9RHOB</name>
<accession>A0A1N7K7F5</accession>
<keyword evidence="2" id="KW-1185">Reference proteome</keyword>
<dbReference type="OrthoDB" id="7691583at2"/>
<sequence length="130" mass="14600">MFALILSLSCAIVIVLWVELRRLFARRAAQYQAFEPLEPLKPRRSARLRAAPSARRVEDVPLEALPRITGFRPGDEIELAIEGPVPRAEDLQFEQIGRDVRLLIEGFPAVIVEATHAALLHPAVIRFRSA</sequence>
<dbReference type="EMBL" id="FTOG01000002">
    <property type="protein sequence ID" value="SIS57488.1"/>
    <property type="molecule type" value="Genomic_DNA"/>
</dbReference>
<proteinExistence type="predicted"/>
<protein>
    <submittedName>
        <fullName evidence="1">Uncharacterized protein</fullName>
    </submittedName>
</protein>
<dbReference type="Proteomes" id="UP000186221">
    <property type="component" value="Unassembled WGS sequence"/>
</dbReference>